<feature type="signal peptide" evidence="2">
    <location>
        <begin position="1"/>
        <end position="23"/>
    </location>
</feature>
<dbReference type="RefSeq" id="WP_246068113.1">
    <property type="nucleotide sequence ID" value="NZ_JBHTGQ010000031.1"/>
</dbReference>
<feature type="compositionally biased region" description="Low complexity" evidence="1">
    <location>
        <begin position="28"/>
        <end position="51"/>
    </location>
</feature>
<proteinExistence type="predicted"/>
<feature type="region of interest" description="Disordered" evidence="1">
    <location>
        <begin position="28"/>
        <end position="78"/>
    </location>
</feature>
<dbReference type="NCBIfam" id="NF038039">
    <property type="entry name" value="WGxxGxxG-CTERM"/>
    <property type="match status" value="1"/>
</dbReference>
<gene>
    <name evidence="3" type="ORF">ACFQWB_13690</name>
</gene>
<sequence length="134" mass="13760">MKKRATVTAIALACALGSGSAYAAGTAANNTAASPTPVASPSAMNPAASPATDGLRDRNTYGYDIFNNGDRNDSGRPFARAGEAVREGVRETGNYTANTVRAATDTTRNRNWGWLGLLGLIGLAGLGGRSRNEA</sequence>
<organism evidence="3 4">
    <name type="scientific">Paenibacillus thermoaerophilus</name>
    <dbReference type="NCBI Taxonomy" id="1215385"/>
    <lineage>
        <taxon>Bacteria</taxon>
        <taxon>Bacillati</taxon>
        <taxon>Bacillota</taxon>
        <taxon>Bacilli</taxon>
        <taxon>Bacillales</taxon>
        <taxon>Paenibacillaceae</taxon>
        <taxon>Paenibacillus</taxon>
    </lineage>
</organism>
<comment type="caution">
    <text evidence="3">The sequence shown here is derived from an EMBL/GenBank/DDBJ whole genome shotgun (WGS) entry which is preliminary data.</text>
</comment>
<evidence type="ECO:0000313" key="4">
    <source>
        <dbReference type="Proteomes" id="UP001596528"/>
    </source>
</evidence>
<keyword evidence="4" id="KW-1185">Reference proteome</keyword>
<feature type="chain" id="PRO_5045654199" evidence="2">
    <location>
        <begin position="24"/>
        <end position="134"/>
    </location>
</feature>
<dbReference type="Proteomes" id="UP001596528">
    <property type="component" value="Unassembled WGS sequence"/>
</dbReference>
<name>A0ABW2V6B8_9BACL</name>
<evidence type="ECO:0000313" key="3">
    <source>
        <dbReference type="EMBL" id="MFC7750975.1"/>
    </source>
</evidence>
<dbReference type="EMBL" id="JBHTGQ010000031">
    <property type="protein sequence ID" value="MFC7750975.1"/>
    <property type="molecule type" value="Genomic_DNA"/>
</dbReference>
<protein>
    <submittedName>
        <fullName evidence="3">WGxxGxxG family protein</fullName>
    </submittedName>
</protein>
<evidence type="ECO:0000256" key="1">
    <source>
        <dbReference type="SAM" id="MobiDB-lite"/>
    </source>
</evidence>
<evidence type="ECO:0000256" key="2">
    <source>
        <dbReference type="SAM" id="SignalP"/>
    </source>
</evidence>
<reference evidence="4" key="1">
    <citation type="journal article" date="2019" name="Int. J. Syst. Evol. Microbiol.">
        <title>The Global Catalogue of Microorganisms (GCM) 10K type strain sequencing project: providing services to taxonomists for standard genome sequencing and annotation.</title>
        <authorList>
            <consortium name="The Broad Institute Genomics Platform"/>
            <consortium name="The Broad Institute Genome Sequencing Center for Infectious Disease"/>
            <person name="Wu L."/>
            <person name="Ma J."/>
        </authorList>
    </citation>
    <scope>NUCLEOTIDE SEQUENCE [LARGE SCALE GENOMIC DNA]</scope>
    <source>
        <strain evidence="4">JCM 18657</strain>
    </source>
</reference>
<keyword evidence="2" id="KW-0732">Signal</keyword>
<dbReference type="NCBIfam" id="NF041742">
    <property type="entry name" value="WGxxGxxG_fam"/>
    <property type="match status" value="1"/>
</dbReference>
<accession>A0ABW2V6B8</accession>